<dbReference type="EMBL" id="CP036426">
    <property type="protein sequence ID" value="QDV37365.1"/>
    <property type="molecule type" value="Genomic_DNA"/>
</dbReference>
<feature type="transmembrane region" description="Helical" evidence="1">
    <location>
        <begin position="80"/>
        <end position="113"/>
    </location>
</feature>
<dbReference type="Proteomes" id="UP000317835">
    <property type="component" value="Chromosome"/>
</dbReference>
<evidence type="ECO:0000313" key="2">
    <source>
        <dbReference type="EMBL" id="QDV37365.1"/>
    </source>
</evidence>
<reference evidence="2 3" key="1">
    <citation type="submission" date="2019-02" db="EMBL/GenBank/DDBJ databases">
        <title>Deep-cultivation of Planctomycetes and their phenomic and genomic characterization uncovers novel biology.</title>
        <authorList>
            <person name="Wiegand S."/>
            <person name="Jogler M."/>
            <person name="Boedeker C."/>
            <person name="Pinto D."/>
            <person name="Vollmers J."/>
            <person name="Rivas-Marin E."/>
            <person name="Kohn T."/>
            <person name="Peeters S.H."/>
            <person name="Heuer A."/>
            <person name="Rast P."/>
            <person name="Oberbeckmann S."/>
            <person name="Bunk B."/>
            <person name="Jeske O."/>
            <person name="Meyerdierks A."/>
            <person name="Storesund J.E."/>
            <person name="Kallscheuer N."/>
            <person name="Luecker S."/>
            <person name="Lage O.M."/>
            <person name="Pohl T."/>
            <person name="Merkel B.J."/>
            <person name="Hornburger P."/>
            <person name="Mueller R.-W."/>
            <person name="Bruemmer F."/>
            <person name="Labrenz M."/>
            <person name="Spormann A.M."/>
            <person name="Op den Camp H."/>
            <person name="Overmann J."/>
            <person name="Amann R."/>
            <person name="Jetten M.S.M."/>
            <person name="Mascher T."/>
            <person name="Medema M.H."/>
            <person name="Devos D.P."/>
            <person name="Kaster A.-K."/>
            <person name="Ovreas L."/>
            <person name="Rohde M."/>
            <person name="Galperin M.Y."/>
            <person name="Jogler C."/>
        </authorList>
    </citation>
    <scope>NUCLEOTIDE SEQUENCE [LARGE SCALE GENOMIC DNA]</scope>
    <source>
        <strain evidence="2 3">ElP</strain>
    </source>
</reference>
<dbReference type="KEGG" id="tpla:ElP_53030"/>
<keyword evidence="1" id="KW-0472">Membrane</keyword>
<keyword evidence="1" id="KW-0812">Transmembrane</keyword>
<sequence>MAATTYVRGGGSCKSRRPACRGALGVRGRTPTEACEDASRIARESGRLGRMFGAIVQAVMLPFRGLSVAFHLIGRLASLLLGFLLMIGGAALLAGPLALLGVPLFLFGVFLTLRALG</sequence>
<gene>
    <name evidence="2" type="ORF">ElP_53030</name>
</gene>
<evidence type="ECO:0000313" key="3">
    <source>
        <dbReference type="Proteomes" id="UP000317835"/>
    </source>
</evidence>
<proteinExistence type="predicted"/>
<keyword evidence="3" id="KW-1185">Reference proteome</keyword>
<dbReference type="AlphaFoldDB" id="A0A518H932"/>
<keyword evidence="1" id="KW-1133">Transmembrane helix</keyword>
<organism evidence="2 3">
    <name type="scientific">Tautonia plasticadhaerens</name>
    <dbReference type="NCBI Taxonomy" id="2527974"/>
    <lineage>
        <taxon>Bacteria</taxon>
        <taxon>Pseudomonadati</taxon>
        <taxon>Planctomycetota</taxon>
        <taxon>Planctomycetia</taxon>
        <taxon>Isosphaerales</taxon>
        <taxon>Isosphaeraceae</taxon>
        <taxon>Tautonia</taxon>
    </lineage>
</organism>
<feature type="transmembrane region" description="Helical" evidence="1">
    <location>
        <begin position="51"/>
        <end position="74"/>
    </location>
</feature>
<name>A0A518H932_9BACT</name>
<accession>A0A518H932</accession>
<evidence type="ECO:0000256" key="1">
    <source>
        <dbReference type="SAM" id="Phobius"/>
    </source>
</evidence>
<protein>
    <submittedName>
        <fullName evidence="2">Uncharacterized protein</fullName>
    </submittedName>
</protein>